<dbReference type="OrthoDB" id="6161934at2759"/>
<reference evidence="2 3" key="1">
    <citation type="submission" date="2020-06" db="EMBL/GenBank/DDBJ databases">
        <authorList>
            <person name="Li R."/>
            <person name="Bekaert M."/>
        </authorList>
    </citation>
    <scope>NUCLEOTIDE SEQUENCE [LARGE SCALE GENOMIC DNA]</scope>
    <source>
        <strain evidence="3">wild</strain>
    </source>
</reference>
<sequence>MDQMTLKANVYNINVSDFHWLIGEKYIFNSFKYLDHSIVSYTEKEIFGNIINVTVTTVFLRIFNLTSEDFNRNYTVAVKYDNRNLTCTYELPAEERPDTPRNLKVKLYGPGITISWVSKARKAVHYPVTFYIKYKSSDNDTWKTLMHKRHSQNSMNIFNLMENTDYYLVMYAENIFGKSNETDIMAIRTGKKKW</sequence>
<dbReference type="InterPro" id="IPR013783">
    <property type="entry name" value="Ig-like_fold"/>
</dbReference>
<dbReference type="Proteomes" id="UP000507470">
    <property type="component" value="Unassembled WGS sequence"/>
</dbReference>
<dbReference type="InterPro" id="IPR003961">
    <property type="entry name" value="FN3_dom"/>
</dbReference>
<gene>
    <name evidence="2" type="ORF">MCOR_9649</name>
</gene>
<evidence type="ECO:0000313" key="2">
    <source>
        <dbReference type="EMBL" id="CAC5371041.1"/>
    </source>
</evidence>
<protein>
    <recommendedName>
        <fullName evidence="1">Fibronectin type-III domain-containing protein</fullName>
    </recommendedName>
</protein>
<dbReference type="EMBL" id="CACVKT020001743">
    <property type="protein sequence ID" value="CAC5371041.1"/>
    <property type="molecule type" value="Genomic_DNA"/>
</dbReference>
<keyword evidence="3" id="KW-1185">Reference proteome</keyword>
<evidence type="ECO:0000313" key="3">
    <source>
        <dbReference type="Proteomes" id="UP000507470"/>
    </source>
</evidence>
<dbReference type="AlphaFoldDB" id="A0A6J8AN74"/>
<evidence type="ECO:0000259" key="1">
    <source>
        <dbReference type="PROSITE" id="PS50853"/>
    </source>
</evidence>
<dbReference type="PROSITE" id="PS50853">
    <property type="entry name" value="FN3"/>
    <property type="match status" value="1"/>
</dbReference>
<dbReference type="Gene3D" id="2.60.40.10">
    <property type="entry name" value="Immunoglobulins"/>
    <property type="match status" value="1"/>
</dbReference>
<dbReference type="InterPro" id="IPR036116">
    <property type="entry name" value="FN3_sf"/>
</dbReference>
<dbReference type="CDD" id="cd00063">
    <property type="entry name" value="FN3"/>
    <property type="match status" value="1"/>
</dbReference>
<dbReference type="SMART" id="SM00060">
    <property type="entry name" value="FN3"/>
    <property type="match status" value="1"/>
</dbReference>
<dbReference type="Pfam" id="PF00041">
    <property type="entry name" value="fn3"/>
    <property type="match status" value="1"/>
</dbReference>
<name>A0A6J8AN74_MYTCO</name>
<accession>A0A6J8AN74</accession>
<organism evidence="2 3">
    <name type="scientific">Mytilus coruscus</name>
    <name type="common">Sea mussel</name>
    <dbReference type="NCBI Taxonomy" id="42192"/>
    <lineage>
        <taxon>Eukaryota</taxon>
        <taxon>Metazoa</taxon>
        <taxon>Spiralia</taxon>
        <taxon>Lophotrochozoa</taxon>
        <taxon>Mollusca</taxon>
        <taxon>Bivalvia</taxon>
        <taxon>Autobranchia</taxon>
        <taxon>Pteriomorphia</taxon>
        <taxon>Mytilida</taxon>
        <taxon>Mytiloidea</taxon>
        <taxon>Mytilidae</taxon>
        <taxon>Mytilinae</taxon>
        <taxon>Mytilus</taxon>
    </lineage>
</organism>
<feature type="domain" description="Fibronectin type-III" evidence="1">
    <location>
        <begin position="99"/>
        <end position="192"/>
    </location>
</feature>
<proteinExistence type="predicted"/>
<dbReference type="SUPFAM" id="SSF49265">
    <property type="entry name" value="Fibronectin type III"/>
    <property type="match status" value="1"/>
</dbReference>